<gene>
    <name evidence="4" type="ORF">ABM34_08345</name>
</gene>
<evidence type="ECO:0000259" key="3">
    <source>
        <dbReference type="SMART" id="SM01007"/>
    </source>
</evidence>
<evidence type="ECO:0000313" key="4">
    <source>
        <dbReference type="EMBL" id="AKP67536.1"/>
    </source>
</evidence>
<reference evidence="5" key="1">
    <citation type="submission" date="2015-07" db="EMBL/GenBank/DDBJ databases">
        <title>Lactobacillus ginsenosidimutans/EMML 3141/ whole genome sequencing.</title>
        <authorList>
            <person name="Kim M.K."/>
            <person name="Im W.-T."/>
            <person name="Srinivasan S."/>
            <person name="Lee J.-J."/>
        </authorList>
    </citation>
    <scope>NUCLEOTIDE SEQUENCE [LARGE SCALE GENOMIC DNA]</scope>
    <source>
        <strain evidence="5">EMML 3041</strain>
    </source>
</reference>
<dbReference type="AlphaFoldDB" id="A0A0H4QKE7"/>
<dbReference type="InterPro" id="IPR036409">
    <property type="entry name" value="Aldolase_II/adducin_N_sf"/>
</dbReference>
<accession>A0A0H4QKE7</accession>
<dbReference type="InterPro" id="IPR001303">
    <property type="entry name" value="Aldolase_II/adducin_N"/>
</dbReference>
<evidence type="ECO:0000313" key="5">
    <source>
        <dbReference type="Proteomes" id="UP000036106"/>
    </source>
</evidence>
<dbReference type="GO" id="GO:0019323">
    <property type="term" value="P:pentose catabolic process"/>
    <property type="evidence" value="ECO:0007669"/>
    <property type="project" value="TreeGrafter"/>
</dbReference>
<dbReference type="PATRIC" id="fig|1007676.4.peg.1685"/>
<dbReference type="GO" id="GO:0016832">
    <property type="term" value="F:aldehyde-lyase activity"/>
    <property type="evidence" value="ECO:0007669"/>
    <property type="project" value="TreeGrafter"/>
</dbReference>
<dbReference type="InterPro" id="IPR050197">
    <property type="entry name" value="Aldolase_class_II_sugar_metab"/>
</dbReference>
<keyword evidence="2" id="KW-0456">Lyase</keyword>
<feature type="domain" description="Class II aldolase/adducin N-terminal" evidence="3">
    <location>
        <begin position="10"/>
        <end position="198"/>
    </location>
</feature>
<sequence length="257" mass="28945">MKMMFQTEREDLANTVRKMFDRKDTNIAGGNMSVKVFDKEDHPYILLTPTFMSETFFAELSPAQILVIDGITYEKIDGVGDVTREVNMHERAYTAHPGIRCVYHSHAPKAMFWATSGLDMPNVTEVTRELGDIKCLPYAPACSQALADTVYDELIKIGDKAMENIFLLNSHGILITATDLHVATRVMETVEWNAEIAYQQQVFIKLGLLPDYQSCGANYKEPVPEGSLPAIPLPEINKVAYEHPFPENIARPNEEVY</sequence>
<dbReference type="STRING" id="1007676.ABM34_08345"/>
<dbReference type="Gene3D" id="3.40.225.10">
    <property type="entry name" value="Class II aldolase/adducin N-terminal domain"/>
    <property type="match status" value="1"/>
</dbReference>
<dbReference type="NCBIfam" id="NF004979">
    <property type="entry name" value="PRK06357.1"/>
    <property type="match status" value="1"/>
</dbReference>
<dbReference type="Proteomes" id="UP000036106">
    <property type="component" value="Chromosome"/>
</dbReference>
<name>A0A0H4QKE7_9LACO</name>
<keyword evidence="5" id="KW-1185">Reference proteome</keyword>
<evidence type="ECO:0000256" key="1">
    <source>
        <dbReference type="ARBA" id="ARBA00022723"/>
    </source>
</evidence>
<dbReference type="PANTHER" id="PTHR22789">
    <property type="entry name" value="FUCULOSE PHOSPHATE ALDOLASE"/>
    <property type="match status" value="1"/>
</dbReference>
<dbReference type="KEGG" id="lgn:ABM34_08345"/>
<dbReference type="OrthoDB" id="9794581at2"/>
<dbReference type="GO" id="GO:0046872">
    <property type="term" value="F:metal ion binding"/>
    <property type="evidence" value="ECO:0007669"/>
    <property type="project" value="UniProtKB-KW"/>
</dbReference>
<protein>
    <submittedName>
        <fullName evidence="4">Sugar aldolase</fullName>
    </submittedName>
</protein>
<evidence type="ECO:0000256" key="2">
    <source>
        <dbReference type="ARBA" id="ARBA00023239"/>
    </source>
</evidence>
<dbReference type="GO" id="GO:0005829">
    <property type="term" value="C:cytosol"/>
    <property type="evidence" value="ECO:0007669"/>
    <property type="project" value="TreeGrafter"/>
</dbReference>
<dbReference type="PANTHER" id="PTHR22789:SF0">
    <property type="entry name" value="3-OXO-TETRONATE 4-PHOSPHATE DECARBOXYLASE-RELATED"/>
    <property type="match status" value="1"/>
</dbReference>
<dbReference type="Pfam" id="PF00596">
    <property type="entry name" value="Aldolase_II"/>
    <property type="match status" value="1"/>
</dbReference>
<dbReference type="SUPFAM" id="SSF53639">
    <property type="entry name" value="AraD/HMP-PK domain-like"/>
    <property type="match status" value="1"/>
</dbReference>
<dbReference type="SMART" id="SM01007">
    <property type="entry name" value="Aldolase_II"/>
    <property type="match status" value="1"/>
</dbReference>
<dbReference type="EMBL" id="CP012034">
    <property type="protein sequence ID" value="AKP67536.1"/>
    <property type="molecule type" value="Genomic_DNA"/>
</dbReference>
<dbReference type="RefSeq" id="WP_048704927.1">
    <property type="nucleotide sequence ID" value="NZ_CP012034.1"/>
</dbReference>
<proteinExistence type="predicted"/>
<keyword evidence="1" id="KW-0479">Metal-binding</keyword>
<organism evidence="4 5">
    <name type="scientific">Companilactobacillus ginsenosidimutans</name>
    <dbReference type="NCBI Taxonomy" id="1007676"/>
    <lineage>
        <taxon>Bacteria</taxon>
        <taxon>Bacillati</taxon>
        <taxon>Bacillota</taxon>
        <taxon>Bacilli</taxon>
        <taxon>Lactobacillales</taxon>
        <taxon>Lactobacillaceae</taxon>
        <taxon>Companilactobacillus</taxon>
    </lineage>
</organism>